<dbReference type="KEGG" id="ngr:NAEGRDRAFT_75904"/>
<dbReference type="VEuPathDB" id="AmoebaDB:NAEGRDRAFT_75904"/>
<dbReference type="PROSITE" id="PS50004">
    <property type="entry name" value="C2"/>
    <property type="match status" value="1"/>
</dbReference>
<dbReference type="Pfam" id="PF00168">
    <property type="entry name" value="C2"/>
    <property type="match status" value="1"/>
</dbReference>
<dbReference type="InParanoid" id="D2W3D2"/>
<dbReference type="RefSeq" id="XP_002669140.1">
    <property type="nucleotide sequence ID" value="XM_002669094.1"/>
</dbReference>
<keyword evidence="3" id="KW-1185">Reference proteome</keyword>
<dbReference type="EMBL" id="GG738931">
    <property type="protein sequence ID" value="EFC36396.1"/>
    <property type="molecule type" value="Genomic_DNA"/>
</dbReference>
<dbReference type="InterPro" id="IPR035892">
    <property type="entry name" value="C2_domain_sf"/>
</dbReference>
<reference evidence="2 3" key="1">
    <citation type="journal article" date="2010" name="Cell">
        <title>The genome of Naegleria gruberi illuminates early eukaryotic versatility.</title>
        <authorList>
            <person name="Fritz-Laylin L.K."/>
            <person name="Prochnik S.E."/>
            <person name="Ginger M.L."/>
            <person name="Dacks J.B."/>
            <person name="Carpenter M.L."/>
            <person name="Field M.C."/>
            <person name="Kuo A."/>
            <person name="Paredez A."/>
            <person name="Chapman J."/>
            <person name="Pham J."/>
            <person name="Shu S."/>
            <person name="Neupane R."/>
            <person name="Cipriano M."/>
            <person name="Mancuso J."/>
            <person name="Tu H."/>
            <person name="Salamov A."/>
            <person name="Lindquist E."/>
            <person name="Shapiro H."/>
            <person name="Lucas S."/>
            <person name="Grigoriev I.V."/>
            <person name="Cande W.Z."/>
            <person name="Fulton C."/>
            <person name="Rokhsar D.S."/>
            <person name="Dawson S.C."/>
        </authorList>
    </citation>
    <scope>NUCLEOTIDE SEQUENCE [LARGE SCALE GENOMIC DNA]</scope>
    <source>
        <strain evidence="2 3">NEG-M</strain>
    </source>
</reference>
<dbReference type="Gene3D" id="2.60.40.150">
    <property type="entry name" value="C2 domain"/>
    <property type="match status" value="1"/>
</dbReference>
<evidence type="ECO:0000259" key="1">
    <source>
        <dbReference type="PROSITE" id="PS50004"/>
    </source>
</evidence>
<dbReference type="OrthoDB" id="67700at2759"/>
<organism evidence="3">
    <name type="scientific">Naegleria gruberi</name>
    <name type="common">Amoeba</name>
    <dbReference type="NCBI Taxonomy" id="5762"/>
    <lineage>
        <taxon>Eukaryota</taxon>
        <taxon>Discoba</taxon>
        <taxon>Heterolobosea</taxon>
        <taxon>Tetramitia</taxon>
        <taxon>Eutetramitia</taxon>
        <taxon>Vahlkampfiidae</taxon>
        <taxon>Naegleria</taxon>
    </lineage>
</organism>
<dbReference type="AlphaFoldDB" id="D2W3D2"/>
<evidence type="ECO:0000313" key="2">
    <source>
        <dbReference type="EMBL" id="EFC36396.1"/>
    </source>
</evidence>
<feature type="domain" description="C2" evidence="1">
    <location>
        <begin position="21"/>
        <end position="158"/>
    </location>
</feature>
<accession>D2W3D2</accession>
<proteinExistence type="predicted"/>
<dbReference type="InterPro" id="IPR000008">
    <property type="entry name" value="C2_dom"/>
</dbReference>
<name>D2W3D2_NAEGR</name>
<dbReference type="CDD" id="cd00030">
    <property type="entry name" value="C2"/>
    <property type="match status" value="1"/>
</dbReference>
<dbReference type="SUPFAM" id="SSF49562">
    <property type="entry name" value="C2 domain (Calcium/lipid-binding domain, CaLB)"/>
    <property type="match status" value="1"/>
</dbReference>
<dbReference type="SMART" id="SM00239">
    <property type="entry name" value="C2"/>
    <property type="match status" value="1"/>
</dbReference>
<sequence>MFDPSSSSSSSSAANSHQLPRFFKPMLPAGIQSRLVEGDLIKVTVLGAEGFSSKKSLNPYCSLRCNMFPRNTLVKYWNEDRISVSVHTKVIKESVTDPKWNETFEFFIDEEQVLTEVNLNIKIEVLSKNTVLLDDSFGNTSIDIDPEKYTVGKDHKVQLYLSKEGSINLMVRIDRNPHYAPKGTCFHVPTENQL</sequence>
<dbReference type="Proteomes" id="UP000006671">
    <property type="component" value="Unassembled WGS sequence"/>
</dbReference>
<evidence type="ECO:0000313" key="3">
    <source>
        <dbReference type="Proteomes" id="UP000006671"/>
    </source>
</evidence>
<gene>
    <name evidence="2" type="ORF">NAEGRDRAFT_75904</name>
</gene>
<dbReference type="GeneID" id="8862309"/>
<protein>
    <submittedName>
        <fullName evidence="2">Predicted protein</fullName>
    </submittedName>
</protein>